<dbReference type="HOGENOM" id="CLU_000604_101_1_9"/>
<dbReference type="SMART" id="SM00382">
    <property type="entry name" value="AAA"/>
    <property type="match status" value="1"/>
</dbReference>
<proteinExistence type="inferred from homology"/>
<dbReference type="CDD" id="cd03220">
    <property type="entry name" value="ABC_KpsT_Wzt"/>
    <property type="match status" value="1"/>
</dbReference>
<dbReference type="eggNOG" id="COG1134">
    <property type="taxonomic scope" value="Bacteria"/>
</dbReference>
<dbReference type="Gene3D" id="3.40.50.300">
    <property type="entry name" value="P-loop containing nucleotide triphosphate hydrolases"/>
    <property type="match status" value="1"/>
</dbReference>
<evidence type="ECO:0000313" key="7">
    <source>
        <dbReference type="Proteomes" id="UP000002217"/>
    </source>
</evidence>
<keyword evidence="2" id="KW-0813">Transport</keyword>
<dbReference type="GO" id="GO:0016020">
    <property type="term" value="C:membrane"/>
    <property type="evidence" value="ECO:0007669"/>
    <property type="project" value="InterPro"/>
</dbReference>
<dbReference type="Pfam" id="PF14524">
    <property type="entry name" value="Wzt_C"/>
    <property type="match status" value="1"/>
</dbReference>
<dbReference type="PROSITE" id="PS50893">
    <property type="entry name" value="ABC_TRANSPORTER_2"/>
    <property type="match status" value="1"/>
</dbReference>
<keyword evidence="3" id="KW-0547">Nucleotide-binding</keyword>
<evidence type="ECO:0000256" key="4">
    <source>
        <dbReference type="ARBA" id="ARBA00022840"/>
    </source>
</evidence>
<dbReference type="STRING" id="485916.Dtox_4136"/>
<dbReference type="EMBL" id="CP001720">
    <property type="protein sequence ID" value="ACV64804.1"/>
    <property type="molecule type" value="Genomic_DNA"/>
</dbReference>
<dbReference type="GO" id="GO:0140359">
    <property type="term" value="F:ABC-type transporter activity"/>
    <property type="evidence" value="ECO:0007669"/>
    <property type="project" value="InterPro"/>
</dbReference>
<organism evidence="6 7">
    <name type="scientific">Desulfofarcimen acetoxidans (strain ATCC 49208 / DSM 771 / KCTC 5769 / VKM B-1644 / 5575)</name>
    <name type="common">Desulfotomaculum acetoxidans</name>
    <dbReference type="NCBI Taxonomy" id="485916"/>
    <lineage>
        <taxon>Bacteria</taxon>
        <taxon>Bacillati</taxon>
        <taxon>Bacillota</taxon>
        <taxon>Clostridia</taxon>
        <taxon>Eubacteriales</taxon>
        <taxon>Peptococcaceae</taxon>
        <taxon>Desulfofarcimen</taxon>
    </lineage>
</organism>
<evidence type="ECO:0000313" key="6">
    <source>
        <dbReference type="EMBL" id="ACV64804.1"/>
    </source>
</evidence>
<protein>
    <submittedName>
        <fullName evidence="6">ABC transporter related</fullName>
    </submittedName>
</protein>
<dbReference type="GO" id="GO:0016887">
    <property type="term" value="F:ATP hydrolysis activity"/>
    <property type="evidence" value="ECO:0007669"/>
    <property type="project" value="InterPro"/>
</dbReference>
<evidence type="ECO:0000256" key="1">
    <source>
        <dbReference type="ARBA" id="ARBA00005417"/>
    </source>
</evidence>
<dbReference type="InterPro" id="IPR029439">
    <property type="entry name" value="Wzt_C"/>
</dbReference>
<name>C8VYT3_DESAS</name>
<dbReference type="PANTHER" id="PTHR46743:SF2">
    <property type="entry name" value="TEICHOIC ACIDS EXPORT ATP-BINDING PROTEIN TAGH"/>
    <property type="match status" value="1"/>
</dbReference>
<dbReference type="PANTHER" id="PTHR46743">
    <property type="entry name" value="TEICHOIC ACIDS EXPORT ATP-BINDING PROTEIN TAGH"/>
    <property type="match status" value="1"/>
</dbReference>
<dbReference type="CDD" id="cd10147">
    <property type="entry name" value="Wzt_C-like"/>
    <property type="match status" value="1"/>
</dbReference>
<dbReference type="Proteomes" id="UP000002217">
    <property type="component" value="Chromosome"/>
</dbReference>
<feature type="domain" description="ABC transporter" evidence="5">
    <location>
        <begin position="36"/>
        <end position="257"/>
    </location>
</feature>
<dbReference type="InterPro" id="IPR003439">
    <property type="entry name" value="ABC_transporter-like_ATP-bd"/>
</dbReference>
<evidence type="ECO:0000259" key="5">
    <source>
        <dbReference type="PROSITE" id="PS50893"/>
    </source>
</evidence>
<dbReference type="InterPro" id="IPR015860">
    <property type="entry name" value="ABC_transpr_TagH-like"/>
</dbReference>
<evidence type="ECO:0000256" key="2">
    <source>
        <dbReference type="ARBA" id="ARBA00022448"/>
    </source>
</evidence>
<gene>
    <name evidence="6" type="ordered locus">Dtox_4136</name>
</gene>
<dbReference type="GO" id="GO:0005524">
    <property type="term" value="F:ATP binding"/>
    <property type="evidence" value="ECO:0007669"/>
    <property type="project" value="UniProtKB-KW"/>
</dbReference>
<dbReference type="KEGG" id="dae:Dtox_4136"/>
<reference evidence="6 7" key="1">
    <citation type="journal article" date="2009" name="Stand. Genomic Sci.">
        <title>Complete genome sequence of Desulfotomaculum acetoxidans type strain (5575).</title>
        <authorList>
            <person name="Spring S."/>
            <person name="Lapidus A."/>
            <person name="Schroder M."/>
            <person name="Gleim D."/>
            <person name="Sims D."/>
            <person name="Meincke L."/>
            <person name="Glavina Del Rio T."/>
            <person name="Tice H."/>
            <person name="Copeland A."/>
            <person name="Cheng J.F."/>
            <person name="Lucas S."/>
            <person name="Chen F."/>
            <person name="Nolan M."/>
            <person name="Bruce D."/>
            <person name="Goodwin L."/>
            <person name="Pitluck S."/>
            <person name="Ivanova N."/>
            <person name="Mavromatis K."/>
            <person name="Mikhailova N."/>
            <person name="Pati A."/>
            <person name="Chen A."/>
            <person name="Palaniappan K."/>
            <person name="Land M."/>
            <person name="Hauser L."/>
            <person name="Chang Y.J."/>
            <person name="Jeffries C.D."/>
            <person name="Chain P."/>
            <person name="Saunders E."/>
            <person name="Brettin T."/>
            <person name="Detter J.C."/>
            <person name="Goker M."/>
            <person name="Bristow J."/>
            <person name="Eisen J.A."/>
            <person name="Markowitz V."/>
            <person name="Hugenholtz P."/>
            <person name="Kyrpides N.C."/>
            <person name="Klenk H.P."/>
            <person name="Han C."/>
        </authorList>
    </citation>
    <scope>NUCLEOTIDE SEQUENCE [LARGE SCALE GENOMIC DNA]</scope>
    <source>
        <strain evidence="7">ATCC 49208 / DSM 771 / VKM B-1644</strain>
    </source>
</reference>
<keyword evidence="7" id="KW-1185">Reference proteome</keyword>
<dbReference type="InterPro" id="IPR003593">
    <property type="entry name" value="AAA+_ATPase"/>
</dbReference>
<accession>C8VYT3</accession>
<comment type="similarity">
    <text evidence="1">Belongs to the ABC transporter superfamily.</text>
</comment>
<dbReference type="InterPro" id="IPR050683">
    <property type="entry name" value="Bact_Polysacc_Export_ATP-bd"/>
</dbReference>
<sequence length="468" mass="51917">MSSENIVISIKNLSKCYHIYDRPQDRLGQYIIPCLKRLVGRQSKNYFREFWALRDVSFEVKKGETVGIIGRNGSGKSTLLQIICGILTPTSGTVETKGRVAALLELGSGFNPEFTGRENVYMNGAVLGLSREEIDERFEDIAAFAGIGEFIDQLVKTYSSGMYVRLAFAVAINVDPDILIVDEALSVGDELFQRKCFSRIEAIRKNGATILFVSHSGSTIVELCNRAVLMDTGEKLAIGSPKQIVGRYQKLLYAPIDKQGDIRNQIRRMDEQLVISGNIEQVTLTESNLASVGKQSLKEIFDPHLKPSSTIEYESHGAYIESPSIYTLAGERVNNLIRGKVYRYTYTVIFTKGASNVRFGMLIKTTSGVELGGGVSAGSLRDSLPYVEAGFIYRVEFRFRCALNPGVYFLNAGVVGIVNGSETFLHRLIDIAMFRVMPDTENLATGIVDFECFPEIGIQEASDHESRR</sequence>
<dbReference type="Gene3D" id="2.70.50.60">
    <property type="entry name" value="abc- transporter (atp binding component) like domain"/>
    <property type="match status" value="1"/>
</dbReference>
<dbReference type="InterPro" id="IPR027417">
    <property type="entry name" value="P-loop_NTPase"/>
</dbReference>
<dbReference type="SUPFAM" id="SSF52540">
    <property type="entry name" value="P-loop containing nucleoside triphosphate hydrolases"/>
    <property type="match status" value="1"/>
</dbReference>
<dbReference type="AlphaFoldDB" id="C8VYT3"/>
<dbReference type="Pfam" id="PF00005">
    <property type="entry name" value="ABC_tran"/>
    <property type="match status" value="1"/>
</dbReference>
<dbReference type="RefSeq" id="WP_015759474.1">
    <property type="nucleotide sequence ID" value="NC_013216.1"/>
</dbReference>
<evidence type="ECO:0000256" key="3">
    <source>
        <dbReference type="ARBA" id="ARBA00022741"/>
    </source>
</evidence>
<keyword evidence="4" id="KW-0067">ATP-binding</keyword>